<reference evidence="1" key="1">
    <citation type="journal article" date="2019" name="bioRxiv">
        <title>The Genome of the Zebra Mussel, Dreissena polymorpha: A Resource for Invasive Species Research.</title>
        <authorList>
            <person name="McCartney M.A."/>
            <person name="Auch B."/>
            <person name="Kono T."/>
            <person name="Mallez S."/>
            <person name="Zhang Y."/>
            <person name="Obille A."/>
            <person name="Becker A."/>
            <person name="Abrahante J.E."/>
            <person name="Garbe J."/>
            <person name="Badalamenti J.P."/>
            <person name="Herman A."/>
            <person name="Mangelson H."/>
            <person name="Liachko I."/>
            <person name="Sullivan S."/>
            <person name="Sone E.D."/>
            <person name="Koren S."/>
            <person name="Silverstein K.A.T."/>
            <person name="Beckman K.B."/>
            <person name="Gohl D.M."/>
        </authorList>
    </citation>
    <scope>NUCLEOTIDE SEQUENCE</scope>
    <source>
        <strain evidence="1">Duluth1</strain>
        <tissue evidence="1">Whole animal</tissue>
    </source>
</reference>
<name>A0A9D3YQQ8_DREPO</name>
<keyword evidence="2" id="KW-1185">Reference proteome</keyword>
<gene>
    <name evidence="1" type="ORF">DPMN_078517</name>
</gene>
<sequence length="87" mass="9780">MRTCVTIGKEFEWHSVGHPECSVVLKYPGRLRVQLVSVHEHLGDAQPPVELKPAEQVVGRHTAIYDLKDASHDDKVEYGVRYVTAIS</sequence>
<dbReference type="EMBL" id="JAIWYP010000015">
    <property type="protein sequence ID" value="KAH3703480.1"/>
    <property type="molecule type" value="Genomic_DNA"/>
</dbReference>
<evidence type="ECO:0000313" key="1">
    <source>
        <dbReference type="EMBL" id="KAH3703480.1"/>
    </source>
</evidence>
<dbReference type="AlphaFoldDB" id="A0A9D3YQQ8"/>
<evidence type="ECO:0000313" key="2">
    <source>
        <dbReference type="Proteomes" id="UP000828390"/>
    </source>
</evidence>
<reference evidence="1" key="2">
    <citation type="submission" date="2020-11" db="EMBL/GenBank/DDBJ databases">
        <authorList>
            <person name="McCartney M.A."/>
            <person name="Auch B."/>
            <person name="Kono T."/>
            <person name="Mallez S."/>
            <person name="Becker A."/>
            <person name="Gohl D.M."/>
            <person name="Silverstein K.A.T."/>
            <person name="Koren S."/>
            <person name="Bechman K.B."/>
            <person name="Herman A."/>
            <person name="Abrahante J.E."/>
            <person name="Garbe J."/>
        </authorList>
    </citation>
    <scope>NUCLEOTIDE SEQUENCE</scope>
    <source>
        <strain evidence="1">Duluth1</strain>
        <tissue evidence="1">Whole animal</tissue>
    </source>
</reference>
<comment type="caution">
    <text evidence="1">The sequence shown here is derived from an EMBL/GenBank/DDBJ whole genome shotgun (WGS) entry which is preliminary data.</text>
</comment>
<organism evidence="1 2">
    <name type="scientific">Dreissena polymorpha</name>
    <name type="common">Zebra mussel</name>
    <name type="synonym">Mytilus polymorpha</name>
    <dbReference type="NCBI Taxonomy" id="45954"/>
    <lineage>
        <taxon>Eukaryota</taxon>
        <taxon>Metazoa</taxon>
        <taxon>Spiralia</taxon>
        <taxon>Lophotrochozoa</taxon>
        <taxon>Mollusca</taxon>
        <taxon>Bivalvia</taxon>
        <taxon>Autobranchia</taxon>
        <taxon>Heteroconchia</taxon>
        <taxon>Euheterodonta</taxon>
        <taxon>Imparidentia</taxon>
        <taxon>Neoheterodontei</taxon>
        <taxon>Myida</taxon>
        <taxon>Dreissenoidea</taxon>
        <taxon>Dreissenidae</taxon>
        <taxon>Dreissena</taxon>
    </lineage>
</organism>
<dbReference type="Proteomes" id="UP000828390">
    <property type="component" value="Unassembled WGS sequence"/>
</dbReference>
<proteinExistence type="predicted"/>
<protein>
    <submittedName>
        <fullName evidence="1">Uncharacterized protein</fullName>
    </submittedName>
</protein>
<accession>A0A9D3YQQ8</accession>